<dbReference type="PROSITE" id="PS51885">
    <property type="entry name" value="NEPRILYSIN"/>
    <property type="match status" value="1"/>
</dbReference>
<dbReference type="Pfam" id="PF01431">
    <property type="entry name" value="Peptidase_M13"/>
    <property type="match status" value="1"/>
</dbReference>
<dbReference type="InterPro" id="IPR018497">
    <property type="entry name" value="Peptidase_M13_C"/>
</dbReference>
<dbReference type="InterPro" id="IPR000718">
    <property type="entry name" value="Peptidase_M13"/>
</dbReference>
<dbReference type="GO" id="GO:0004222">
    <property type="term" value="F:metalloendopeptidase activity"/>
    <property type="evidence" value="ECO:0007669"/>
    <property type="project" value="InterPro"/>
</dbReference>
<sequence>MPSSVQQPAQSNRSLNTFTKDLIRLRSSSETELLNMTRSCNTWMIVIAGTAWIGKPYLGSDILHDYNQCKFKSCSIRPTIGHNQINNYPPETFRALAPLQNFKQYSAAFNCPKGAKMNPETKCSIW</sequence>
<name>A0A7E4VEM4_PANRE</name>
<reference evidence="3" key="2">
    <citation type="submission" date="2020-10" db="UniProtKB">
        <authorList>
            <consortium name="WormBaseParasite"/>
        </authorList>
    </citation>
    <scope>IDENTIFICATION</scope>
</reference>
<dbReference type="Proteomes" id="UP000492821">
    <property type="component" value="Unassembled WGS sequence"/>
</dbReference>
<reference evidence="2" key="1">
    <citation type="journal article" date="2013" name="Genetics">
        <title>The draft genome and transcriptome of Panagrellus redivivus are shaped by the harsh demands of a free-living lifestyle.</title>
        <authorList>
            <person name="Srinivasan J."/>
            <person name="Dillman A.R."/>
            <person name="Macchietto M.G."/>
            <person name="Heikkinen L."/>
            <person name="Lakso M."/>
            <person name="Fracchia K.M."/>
            <person name="Antoshechkin I."/>
            <person name="Mortazavi A."/>
            <person name="Wong G."/>
            <person name="Sternberg P.W."/>
        </authorList>
    </citation>
    <scope>NUCLEOTIDE SEQUENCE [LARGE SCALE GENOMIC DNA]</scope>
    <source>
        <strain evidence="2">MT8872</strain>
    </source>
</reference>
<evidence type="ECO:0000313" key="3">
    <source>
        <dbReference type="WBParaSite" id="Pan_g19975.t1"/>
    </source>
</evidence>
<dbReference type="SUPFAM" id="SSF55486">
    <property type="entry name" value="Metalloproteases ('zincins'), catalytic domain"/>
    <property type="match status" value="1"/>
</dbReference>
<proteinExistence type="predicted"/>
<accession>A0A7E4VEM4</accession>
<evidence type="ECO:0000313" key="2">
    <source>
        <dbReference type="Proteomes" id="UP000492821"/>
    </source>
</evidence>
<organism evidence="2 3">
    <name type="scientific">Panagrellus redivivus</name>
    <name type="common">Microworm</name>
    <dbReference type="NCBI Taxonomy" id="6233"/>
    <lineage>
        <taxon>Eukaryota</taxon>
        <taxon>Metazoa</taxon>
        <taxon>Ecdysozoa</taxon>
        <taxon>Nematoda</taxon>
        <taxon>Chromadorea</taxon>
        <taxon>Rhabditida</taxon>
        <taxon>Tylenchina</taxon>
        <taxon>Panagrolaimomorpha</taxon>
        <taxon>Panagrolaimoidea</taxon>
        <taxon>Panagrolaimidae</taxon>
        <taxon>Panagrellus</taxon>
    </lineage>
</organism>
<protein>
    <submittedName>
        <fullName evidence="3">Peptidase_M13 domain-containing protein</fullName>
    </submittedName>
</protein>
<feature type="domain" description="Peptidase M13 C-terminal" evidence="1">
    <location>
        <begin position="82"/>
        <end position="125"/>
    </location>
</feature>
<dbReference type="InterPro" id="IPR024079">
    <property type="entry name" value="MetalloPept_cat_dom_sf"/>
</dbReference>
<dbReference type="AlphaFoldDB" id="A0A7E4VEM4"/>
<dbReference type="Gene3D" id="3.40.390.10">
    <property type="entry name" value="Collagenase (Catalytic Domain)"/>
    <property type="match status" value="1"/>
</dbReference>
<dbReference type="GO" id="GO:0006508">
    <property type="term" value="P:proteolysis"/>
    <property type="evidence" value="ECO:0007669"/>
    <property type="project" value="InterPro"/>
</dbReference>
<evidence type="ECO:0000259" key="1">
    <source>
        <dbReference type="Pfam" id="PF01431"/>
    </source>
</evidence>
<dbReference type="WBParaSite" id="Pan_g19975.t1">
    <property type="protein sequence ID" value="Pan_g19975.t1"/>
    <property type="gene ID" value="Pan_g19975"/>
</dbReference>
<keyword evidence="2" id="KW-1185">Reference proteome</keyword>